<reference evidence="2 3" key="1">
    <citation type="journal article" date="2024" name="J. Plant Pathol.">
        <title>Sequence and assembly of the genome of Seiridium unicorne, isolate CBS 538.82, causal agent of cypress canker disease.</title>
        <authorList>
            <person name="Scali E."/>
            <person name="Rocca G.D."/>
            <person name="Danti R."/>
            <person name="Garbelotto M."/>
            <person name="Barberini S."/>
            <person name="Baroncelli R."/>
            <person name="Emiliani G."/>
        </authorList>
    </citation>
    <scope>NUCLEOTIDE SEQUENCE [LARGE SCALE GENOMIC DNA]</scope>
    <source>
        <strain evidence="2 3">BM-138-508</strain>
    </source>
</reference>
<accession>A0ABR2UME5</accession>
<gene>
    <name evidence="2" type="ORF">SUNI508_10102</name>
</gene>
<dbReference type="InterPro" id="IPR001810">
    <property type="entry name" value="F-box_dom"/>
</dbReference>
<evidence type="ECO:0000313" key="2">
    <source>
        <dbReference type="EMBL" id="KAK9415802.1"/>
    </source>
</evidence>
<dbReference type="PROSITE" id="PS50181">
    <property type="entry name" value="FBOX"/>
    <property type="match status" value="1"/>
</dbReference>
<protein>
    <submittedName>
        <fullName evidence="2">F-box domain-containing protein</fullName>
    </submittedName>
</protein>
<evidence type="ECO:0000313" key="3">
    <source>
        <dbReference type="Proteomes" id="UP001408356"/>
    </source>
</evidence>
<comment type="caution">
    <text evidence="2">The sequence shown here is derived from an EMBL/GenBank/DDBJ whole genome shotgun (WGS) entry which is preliminary data.</text>
</comment>
<dbReference type="EMBL" id="JARVKF010000412">
    <property type="protein sequence ID" value="KAK9415802.1"/>
    <property type="molecule type" value="Genomic_DNA"/>
</dbReference>
<evidence type="ECO:0000259" key="1">
    <source>
        <dbReference type="PROSITE" id="PS50181"/>
    </source>
</evidence>
<keyword evidence="3" id="KW-1185">Reference proteome</keyword>
<feature type="domain" description="F-box" evidence="1">
    <location>
        <begin position="1"/>
        <end position="53"/>
    </location>
</feature>
<name>A0ABR2UME5_9PEZI</name>
<sequence>MASLLDCPEELLICIFDSTPRSGLRSLSLVNRRMRQSVEPYLYTNVEFLWENVYEPTPIPLFLRTIIRRPELGNRVRSLALKGTALYPPPHERSLPWEGESPPKVIIDESVNQELIAAVRGTYVSFKDLWIWGLRSRTMDAFVALLLSRLPNLEKFYYGPNFAGDTQLTGMMLRAALCDNSRQQFKQDLPEFVRLEEVTWCGAVDPCFRVRPVNTRDALSIFYLPNVKRVEAHIAEPISFSWPAGAPDPLHLTSLDLTHVPESLLEELLKVTRGLKSLRWRWYHTDTGPESNPNEEPIHEDITINLDRFMMAIYHVRNTLTELTIYGGEDTGDEAMSDNRPDLSIQGSLRGIVQFDKLVKFEVPVSLLMSPFEEVHSDIQIEGVLPPNVEVLHIKDDSEYYPTEWDGESLFPLIESWLRSGHWKQVNPHLKGFSMAIASQSPAGGWSPLLSQAVEEICKDAGIRYDFAKYDWEFGS</sequence>
<dbReference type="Proteomes" id="UP001408356">
    <property type="component" value="Unassembled WGS sequence"/>
</dbReference>
<organism evidence="2 3">
    <name type="scientific">Seiridium unicorne</name>
    <dbReference type="NCBI Taxonomy" id="138068"/>
    <lineage>
        <taxon>Eukaryota</taxon>
        <taxon>Fungi</taxon>
        <taxon>Dikarya</taxon>
        <taxon>Ascomycota</taxon>
        <taxon>Pezizomycotina</taxon>
        <taxon>Sordariomycetes</taxon>
        <taxon>Xylariomycetidae</taxon>
        <taxon>Amphisphaeriales</taxon>
        <taxon>Sporocadaceae</taxon>
        <taxon>Seiridium</taxon>
    </lineage>
</organism>
<proteinExistence type="predicted"/>